<name>A0A654AAH9_BACMY</name>
<reference evidence="1 2" key="1">
    <citation type="submission" date="2019-10" db="EMBL/GenBank/DDBJ databases">
        <authorList>
            <person name="Karimi E."/>
        </authorList>
    </citation>
    <scope>NUCLEOTIDE SEQUENCE [LARGE SCALE GENOMIC DNA]</scope>
    <source>
        <strain evidence="1">Bacillus sp. 71</strain>
    </source>
</reference>
<dbReference type="EMBL" id="CABWMC010000029">
    <property type="protein sequence ID" value="VXC64805.1"/>
    <property type="molecule type" value="Genomic_DNA"/>
</dbReference>
<accession>A0A654AAH9</accession>
<sequence>MNLIMFLYKAVSIVEAASLLFKGMNDAIMNHLKKVAYLPNGYNF</sequence>
<dbReference type="Proteomes" id="UP000437562">
    <property type="component" value="Unassembled WGS sequence"/>
</dbReference>
<evidence type="ECO:0000313" key="1">
    <source>
        <dbReference type="EMBL" id="VXC64805.1"/>
    </source>
</evidence>
<dbReference type="AlphaFoldDB" id="A0A654AAH9"/>
<gene>
    <name evidence="1" type="ORF">BACI71_40575</name>
</gene>
<protein>
    <submittedName>
        <fullName evidence="1">Uncharacterized protein</fullName>
    </submittedName>
</protein>
<proteinExistence type="predicted"/>
<organism evidence="1 2">
    <name type="scientific">Bacillus mycoides</name>
    <dbReference type="NCBI Taxonomy" id="1405"/>
    <lineage>
        <taxon>Bacteria</taxon>
        <taxon>Bacillati</taxon>
        <taxon>Bacillota</taxon>
        <taxon>Bacilli</taxon>
        <taxon>Bacillales</taxon>
        <taxon>Bacillaceae</taxon>
        <taxon>Bacillus</taxon>
        <taxon>Bacillus cereus group</taxon>
    </lineage>
</organism>
<evidence type="ECO:0000313" key="2">
    <source>
        <dbReference type="Proteomes" id="UP000437562"/>
    </source>
</evidence>